<feature type="region of interest" description="Disordered" evidence="1">
    <location>
        <begin position="1"/>
        <end position="120"/>
    </location>
</feature>
<accession>A0A4D9CQV9</accession>
<sequence length="120" mass="13030">MAMTPYSYASHRQKAQSRVMIGIASVPEEREGTKGGREKGGNNQSGPRNTEETRKRAREAGGRRKTTFLQVDLRHRDVRDVTEEEEASLKKIGGGTGGKEGQGRERGGTEASGVGGEEEK</sequence>
<evidence type="ECO:0000313" key="2">
    <source>
        <dbReference type="EMBL" id="TFJ80407.1"/>
    </source>
</evidence>
<evidence type="ECO:0000256" key="1">
    <source>
        <dbReference type="SAM" id="MobiDB-lite"/>
    </source>
</evidence>
<dbReference type="AlphaFoldDB" id="A0A4D9CQV9"/>
<dbReference type="EMBL" id="SDOX01000166">
    <property type="protein sequence ID" value="TFJ80407.1"/>
    <property type="molecule type" value="Genomic_DNA"/>
</dbReference>
<proteinExistence type="predicted"/>
<keyword evidence="3" id="KW-1185">Reference proteome</keyword>
<feature type="compositionally biased region" description="Basic and acidic residues" evidence="1">
    <location>
        <begin position="27"/>
        <end position="40"/>
    </location>
</feature>
<feature type="compositionally biased region" description="Basic and acidic residues" evidence="1">
    <location>
        <begin position="49"/>
        <end position="62"/>
    </location>
</feature>
<dbReference type="Proteomes" id="UP000355283">
    <property type="component" value="Unassembled WGS sequence"/>
</dbReference>
<protein>
    <submittedName>
        <fullName evidence="2">Uncharacterized protein</fullName>
    </submittedName>
</protein>
<comment type="caution">
    <text evidence="2">The sequence shown here is derived from an EMBL/GenBank/DDBJ whole genome shotgun (WGS) entry which is preliminary data.</text>
</comment>
<feature type="compositionally biased region" description="Basic and acidic residues" evidence="1">
    <location>
        <begin position="72"/>
        <end position="81"/>
    </location>
</feature>
<organism evidence="2 3">
    <name type="scientific">Nannochloropsis salina CCMP1776</name>
    <dbReference type="NCBI Taxonomy" id="1027361"/>
    <lineage>
        <taxon>Eukaryota</taxon>
        <taxon>Sar</taxon>
        <taxon>Stramenopiles</taxon>
        <taxon>Ochrophyta</taxon>
        <taxon>Eustigmatophyceae</taxon>
        <taxon>Eustigmatales</taxon>
        <taxon>Monodopsidaceae</taxon>
        <taxon>Microchloropsis</taxon>
        <taxon>Microchloropsis salina</taxon>
    </lineage>
</organism>
<name>A0A4D9CQV9_9STRA</name>
<evidence type="ECO:0000313" key="3">
    <source>
        <dbReference type="Proteomes" id="UP000355283"/>
    </source>
</evidence>
<reference evidence="2 3" key="1">
    <citation type="submission" date="2019-01" db="EMBL/GenBank/DDBJ databases">
        <title>Nuclear Genome Assembly of the Microalgal Biofuel strain Nannochloropsis salina CCMP1776.</title>
        <authorList>
            <person name="Hovde B."/>
        </authorList>
    </citation>
    <scope>NUCLEOTIDE SEQUENCE [LARGE SCALE GENOMIC DNA]</scope>
    <source>
        <strain evidence="2 3">CCMP1776</strain>
    </source>
</reference>
<gene>
    <name evidence="2" type="ORF">NSK_008148</name>
</gene>